<evidence type="ECO:0000256" key="3">
    <source>
        <dbReference type="PIRSR" id="PIRSR002825-1"/>
    </source>
</evidence>
<dbReference type="Pfam" id="PF13343">
    <property type="entry name" value="SBP_bac_6"/>
    <property type="match status" value="1"/>
</dbReference>
<dbReference type="PANTHER" id="PTHR30006">
    <property type="entry name" value="THIAMINE-BINDING PERIPLASMIC PROTEIN-RELATED"/>
    <property type="match status" value="1"/>
</dbReference>
<organism evidence="5 7">
    <name type="scientific">Billgrantia kenyensis</name>
    <dbReference type="NCBI Taxonomy" id="321266"/>
    <lineage>
        <taxon>Bacteria</taxon>
        <taxon>Pseudomonadati</taxon>
        <taxon>Pseudomonadota</taxon>
        <taxon>Gammaproteobacteria</taxon>
        <taxon>Oceanospirillales</taxon>
        <taxon>Halomonadaceae</taxon>
        <taxon>Billgrantia</taxon>
    </lineage>
</organism>
<dbReference type="PIRSF" id="PIRSF002825">
    <property type="entry name" value="CfbpA"/>
    <property type="match status" value="1"/>
</dbReference>
<evidence type="ECO:0000313" key="7">
    <source>
        <dbReference type="Proteomes" id="UP000518091"/>
    </source>
</evidence>
<comment type="caution">
    <text evidence="5">The sequence shown here is derived from an EMBL/GenBank/DDBJ whole genome shotgun (WGS) entry which is preliminary data.</text>
</comment>
<feature type="binding site" evidence="3">
    <location>
        <position position="221"/>
    </location>
    <ligand>
        <name>Fe cation</name>
        <dbReference type="ChEBI" id="CHEBI:24875"/>
    </ligand>
</feature>
<sequence length="344" mass="37482">MPTSLHRTLLPLTFTLLATPIAMANEPLRITGPRLDDPQAPLFTAFTEATGIPVELVMLSPDELNAAMATEGEPPVDVIMVVDSSNIQAQLEAGGFQPFESEWIETRVPEALRNLEAGWSGYATRARVIYVNPDKIDWTPQSYEALADERLTGELCLGSGRSPYNVSLVSSMILHHGETEAERWAKALVANLAQPTGGRDGELLRAVAEPGDCAVTVANHYYYLRMLESDDEAERVLAEQLELVWPNQEGDGLAGRGAYRNVAGFGMARGTPRAEAALRFLEHTAGDEIQQDVAAGIFYPVVAEVGEANAQRRLGTARMDPASMSELGEHAEAARTLLERVNWQ</sequence>
<keyword evidence="3" id="KW-0408">Iron</keyword>
<gene>
    <name evidence="5" type="ORF">H1D44_14475</name>
    <name evidence="6" type="ORF">HOP48_10460</name>
</gene>
<keyword evidence="2 4" id="KW-0732">Signal</keyword>
<keyword evidence="3" id="KW-0479">Metal-binding</keyword>
<evidence type="ECO:0000256" key="1">
    <source>
        <dbReference type="ARBA" id="ARBA00008520"/>
    </source>
</evidence>
<dbReference type="EMBL" id="JACEFT010000019">
    <property type="protein sequence ID" value="MBA2780096.1"/>
    <property type="molecule type" value="Genomic_DNA"/>
</dbReference>
<evidence type="ECO:0000313" key="6">
    <source>
        <dbReference type="EMBL" id="MCG6661969.1"/>
    </source>
</evidence>
<dbReference type="SUPFAM" id="SSF53850">
    <property type="entry name" value="Periplasmic binding protein-like II"/>
    <property type="match status" value="1"/>
</dbReference>
<reference evidence="5 7" key="2">
    <citation type="submission" date="2020-07" db="EMBL/GenBank/DDBJ databases">
        <title>Identification of Halomonas strains.</title>
        <authorList>
            <person name="Xiao Z."/>
            <person name="Shen J."/>
        </authorList>
    </citation>
    <scope>NUCLEOTIDE SEQUENCE [LARGE SCALE GENOMIC DNA]</scope>
    <source>
        <strain evidence="5 7">DSM 17331</strain>
    </source>
</reference>
<evidence type="ECO:0000313" key="5">
    <source>
        <dbReference type="EMBL" id="MBA2780096.1"/>
    </source>
</evidence>
<dbReference type="Proteomes" id="UP000814353">
    <property type="component" value="Unassembled WGS sequence"/>
</dbReference>
<protein>
    <submittedName>
        <fullName evidence="5">Extracellular solute-binding protein</fullName>
    </submittedName>
</protein>
<dbReference type="InterPro" id="IPR026045">
    <property type="entry name" value="Ferric-bd"/>
</dbReference>
<feature type="binding site" evidence="3">
    <location>
        <position position="222"/>
    </location>
    <ligand>
        <name>Fe cation</name>
        <dbReference type="ChEBI" id="CHEBI:24875"/>
    </ligand>
</feature>
<evidence type="ECO:0000256" key="2">
    <source>
        <dbReference type="ARBA" id="ARBA00022729"/>
    </source>
</evidence>
<keyword evidence="8" id="KW-1185">Reference proteome</keyword>
<dbReference type="GO" id="GO:0030288">
    <property type="term" value="C:outer membrane-bounded periplasmic space"/>
    <property type="evidence" value="ECO:0007669"/>
    <property type="project" value="TreeGrafter"/>
</dbReference>
<comment type="similarity">
    <text evidence="1">Belongs to the bacterial solute-binding protein 1 family.</text>
</comment>
<evidence type="ECO:0000313" key="8">
    <source>
        <dbReference type="Proteomes" id="UP000814353"/>
    </source>
</evidence>
<dbReference type="PANTHER" id="PTHR30006:SF15">
    <property type="entry name" value="IRON-UTILIZATION PERIPLASMIC PROTEIN"/>
    <property type="match status" value="1"/>
</dbReference>
<dbReference type="EMBL" id="JABFUB010000007">
    <property type="protein sequence ID" value="MCG6661969.1"/>
    <property type="molecule type" value="Genomic_DNA"/>
</dbReference>
<reference evidence="6 8" key="1">
    <citation type="submission" date="2020-05" db="EMBL/GenBank/DDBJ databases">
        <title>Comparative genomic analysis of denitrifying bacteria from Halomonas genus.</title>
        <authorList>
            <person name="Wang L."/>
            <person name="Shao Z."/>
        </authorList>
    </citation>
    <scope>NUCLEOTIDE SEQUENCE [LARGE SCALE GENOMIC DNA]</scope>
    <source>
        <strain evidence="6 8">DSM 17331</strain>
    </source>
</reference>
<name>A0A7W0AEA4_9GAMM</name>
<feature type="signal peptide" evidence="4">
    <location>
        <begin position="1"/>
        <end position="24"/>
    </location>
</feature>
<dbReference type="GO" id="GO:0046872">
    <property type="term" value="F:metal ion binding"/>
    <property type="evidence" value="ECO:0007669"/>
    <property type="project" value="UniProtKB-KW"/>
</dbReference>
<feature type="chain" id="PRO_5031413233" evidence="4">
    <location>
        <begin position="25"/>
        <end position="344"/>
    </location>
</feature>
<dbReference type="Proteomes" id="UP000518091">
    <property type="component" value="Unassembled WGS sequence"/>
</dbReference>
<evidence type="ECO:0000256" key="4">
    <source>
        <dbReference type="SAM" id="SignalP"/>
    </source>
</evidence>
<proteinExistence type="inferred from homology"/>
<dbReference type="Gene3D" id="3.40.190.10">
    <property type="entry name" value="Periplasmic binding protein-like II"/>
    <property type="match status" value="2"/>
</dbReference>
<accession>A0A7W0AEA4</accession>
<dbReference type="RefSeq" id="WP_181515567.1">
    <property type="nucleotide sequence ID" value="NZ_JABFUB010000007.1"/>
</dbReference>
<dbReference type="AlphaFoldDB" id="A0A7W0AEA4"/>